<dbReference type="Pfam" id="PF04311">
    <property type="entry name" value="DUF459"/>
    <property type="match status" value="1"/>
</dbReference>
<dbReference type="SMART" id="SM00257">
    <property type="entry name" value="LysM"/>
    <property type="match status" value="1"/>
</dbReference>
<reference evidence="3 4" key="1">
    <citation type="submission" date="2012-07" db="EMBL/GenBank/DDBJ databases">
        <title>Draft genome sequence of Desulfovibrio magneticus str. Maddingley MBC34 obtained from a metagenomic sequence of a methanogenic enrichment isolated from coal-seam formation water in Victoria, Australia.</title>
        <authorList>
            <person name="Greenfield P."/>
            <person name="Hendry P."/>
            <person name="Li D."/>
            <person name="Rosewarne C.P."/>
            <person name="Tran-Dinh N."/>
            <person name="Elbourne L.D.H."/>
            <person name="Paulsen I.T."/>
            <person name="Midgley D.J."/>
        </authorList>
    </citation>
    <scope>NUCLEOTIDE SEQUENCE [LARGE SCALE GENOMIC DNA]</scope>
    <source>
        <strain evidence="4">Maddingley MBC34</strain>
    </source>
</reference>
<protein>
    <recommendedName>
        <fullName evidence="2">LysM domain-containing protein</fullName>
    </recommendedName>
</protein>
<evidence type="ECO:0000259" key="2">
    <source>
        <dbReference type="PROSITE" id="PS51782"/>
    </source>
</evidence>
<dbReference type="PATRIC" id="fig|1206767.3.peg.3624"/>
<dbReference type="InterPro" id="IPR018392">
    <property type="entry name" value="LysM"/>
</dbReference>
<dbReference type="Gene3D" id="3.40.50.1110">
    <property type="entry name" value="SGNH hydrolase"/>
    <property type="match status" value="1"/>
</dbReference>
<sequence>MPNLTAQDAGPGPRRRTPVRQPGATVHREHAAQKAAPGPTRRILAALACLACLLGTACGQDEAPKTAGAPKATAPAATPAKTAQSSPTPQPSSSPQARAKRLLVVGDSLSISLGEQLEHALAGTPGLDFTRDGQRSTGLSRPELLDWPARLRELVAKSPPDMVVIMIGANDVMPLTAADGSRVYFDQPAWAETYAAKARELVAICRQANPETAISWVGAPSMGDAALNAGVKRVNAVLAKMCAEAGCRFIDAETAFSDQEGRYTRHAKDAATGEATAIRTADGVHLTEAGARLLAGVTAASLAGKEQLPPAAGLDELRAQARDLRPMPDPVSQTPRETPGKSKAKAKVRASGKVYSVRDGDTFRLIAKRMGVSEDDLIALNPDADPRRLSIGQSLRLPVRRR</sequence>
<dbReference type="InterPro" id="IPR036779">
    <property type="entry name" value="LysM_dom_sf"/>
</dbReference>
<dbReference type="CDD" id="cd00118">
    <property type="entry name" value="LysM"/>
    <property type="match status" value="1"/>
</dbReference>
<accession>K6H537</accession>
<dbReference type="Pfam" id="PF01476">
    <property type="entry name" value="LysM"/>
    <property type="match status" value="1"/>
</dbReference>
<dbReference type="GO" id="GO:0004622">
    <property type="term" value="F:phosphatidylcholine lysophospholipase activity"/>
    <property type="evidence" value="ECO:0007669"/>
    <property type="project" value="TreeGrafter"/>
</dbReference>
<evidence type="ECO:0000313" key="4">
    <source>
        <dbReference type="Proteomes" id="UP000006272"/>
    </source>
</evidence>
<dbReference type="SUPFAM" id="SSF54106">
    <property type="entry name" value="LysM domain"/>
    <property type="match status" value="1"/>
</dbReference>
<dbReference type="PROSITE" id="PS51782">
    <property type="entry name" value="LYSM"/>
    <property type="match status" value="1"/>
</dbReference>
<evidence type="ECO:0000256" key="1">
    <source>
        <dbReference type="SAM" id="MobiDB-lite"/>
    </source>
</evidence>
<comment type="caution">
    <text evidence="3">The sequence shown here is derived from an EMBL/GenBank/DDBJ whole genome shotgun (WGS) entry which is preliminary data.</text>
</comment>
<feature type="domain" description="LysM" evidence="2">
    <location>
        <begin position="353"/>
        <end position="397"/>
    </location>
</feature>
<dbReference type="AlphaFoldDB" id="K6H537"/>
<dbReference type="Proteomes" id="UP000006272">
    <property type="component" value="Unassembled WGS sequence"/>
</dbReference>
<feature type="region of interest" description="Disordered" evidence="1">
    <location>
        <begin position="1"/>
        <end position="38"/>
    </location>
</feature>
<feature type="region of interest" description="Disordered" evidence="1">
    <location>
        <begin position="323"/>
        <end position="349"/>
    </location>
</feature>
<dbReference type="Gene3D" id="3.10.350.10">
    <property type="entry name" value="LysM domain"/>
    <property type="match status" value="1"/>
</dbReference>
<proteinExistence type="predicted"/>
<dbReference type="EMBL" id="ALAO01000384">
    <property type="protein sequence ID" value="EKO37598.1"/>
    <property type="molecule type" value="Genomic_DNA"/>
</dbReference>
<gene>
    <name evidence="3" type="ORF">B193_3721</name>
</gene>
<dbReference type="InterPro" id="IPR007407">
    <property type="entry name" value="DUF459"/>
</dbReference>
<dbReference type="PANTHER" id="PTHR30383:SF5">
    <property type="entry name" value="SGNH HYDROLASE-TYPE ESTERASE DOMAIN-CONTAINING PROTEIN"/>
    <property type="match status" value="1"/>
</dbReference>
<evidence type="ECO:0000313" key="3">
    <source>
        <dbReference type="EMBL" id="EKO37598.1"/>
    </source>
</evidence>
<feature type="region of interest" description="Disordered" evidence="1">
    <location>
        <begin position="63"/>
        <end position="97"/>
    </location>
</feature>
<organism evidence="3 4">
    <name type="scientific">Solidesulfovibrio magneticus str. Maddingley MBC34</name>
    <dbReference type="NCBI Taxonomy" id="1206767"/>
    <lineage>
        <taxon>Bacteria</taxon>
        <taxon>Pseudomonadati</taxon>
        <taxon>Thermodesulfobacteriota</taxon>
        <taxon>Desulfovibrionia</taxon>
        <taxon>Desulfovibrionales</taxon>
        <taxon>Desulfovibrionaceae</taxon>
        <taxon>Solidesulfovibrio</taxon>
    </lineage>
</organism>
<name>K6H537_9BACT</name>
<dbReference type="SUPFAM" id="SSF52266">
    <property type="entry name" value="SGNH hydrolase"/>
    <property type="match status" value="1"/>
</dbReference>
<dbReference type="InterPro" id="IPR051532">
    <property type="entry name" value="Ester_Hydrolysis_Enzymes"/>
</dbReference>
<dbReference type="PANTHER" id="PTHR30383">
    <property type="entry name" value="THIOESTERASE 1/PROTEASE 1/LYSOPHOSPHOLIPASE L1"/>
    <property type="match status" value="1"/>
</dbReference>
<dbReference type="InterPro" id="IPR036514">
    <property type="entry name" value="SGNH_hydro_sf"/>
</dbReference>